<comment type="caution">
    <text evidence="2">The sequence shown here is derived from an EMBL/GenBank/DDBJ whole genome shotgun (WGS) entry which is preliminary data.</text>
</comment>
<feature type="region of interest" description="Disordered" evidence="1">
    <location>
        <begin position="1"/>
        <end position="23"/>
    </location>
</feature>
<gene>
    <name evidence="2" type="ORF">N1851_032561</name>
</gene>
<evidence type="ECO:0000313" key="3">
    <source>
        <dbReference type="Proteomes" id="UP001174136"/>
    </source>
</evidence>
<sequence length="213" mass="24076">MMRSHTARTESQQGRDVKRVSSQGMMKCTEDTPMVSWITIQSDLSKERDIIPGVAWVRPTGSLLTGRSQAINAEETLPHPTSAKPNSSKHRPSLRRFATELLQLALLPLLLLIVQLKKCWRTKRLLKDISKLSPLLQTFNLEVLHSVIQKFAPNNVAFSYHGMLCRRGLLKETSGYVDEHLNLLFNEVISDPAPFVEELKAVSVPELLCSQYE</sequence>
<protein>
    <submittedName>
        <fullName evidence="2">Uncharacterized protein</fullName>
    </submittedName>
</protein>
<proteinExistence type="predicted"/>
<dbReference type="AlphaFoldDB" id="A0AA47M2X0"/>
<reference evidence="2" key="1">
    <citation type="journal article" date="2023" name="Front. Mar. Sci.">
        <title>A new Merluccius polli reference genome to investigate the effects of global change in West African waters.</title>
        <authorList>
            <person name="Mateo J.L."/>
            <person name="Blanco-Fernandez C."/>
            <person name="Garcia-Vazquez E."/>
            <person name="Machado-Schiaffino G."/>
        </authorList>
    </citation>
    <scope>NUCLEOTIDE SEQUENCE</scope>
    <source>
        <strain evidence="2">C29</strain>
        <tissue evidence="2">Fin</tissue>
    </source>
</reference>
<organism evidence="2 3">
    <name type="scientific">Merluccius polli</name>
    <name type="common">Benguela hake</name>
    <name type="synonym">Merluccius cadenati</name>
    <dbReference type="NCBI Taxonomy" id="89951"/>
    <lineage>
        <taxon>Eukaryota</taxon>
        <taxon>Metazoa</taxon>
        <taxon>Chordata</taxon>
        <taxon>Craniata</taxon>
        <taxon>Vertebrata</taxon>
        <taxon>Euteleostomi</taxon>
        <taxon>Actinopterygii</taxon>
        <taxon>Neopterygii</taxon>
        <taxon>Teleostei</taxon>
        <taxon>Neoteleostei</taxon>
        <taxon>Acanthomorphata</taxon>
        <taxon>Zeiogadaria</taxon>
        <taxon>Gadariae</taxon>
        <taxon>Gadiformes</taxon>
        <taxon>Gadoidei</taxon>
        <taxon>Merlucciidae</taxon>
        <taxon>Merluccius</taxon>
    </lineage>
</organism>
<dbReference type="Proteomes" id="UP001174136">
    <property type="component" value="Unassembled WGS sequence"/>
</dbReference>
<accession>A0AA47M2X0</accession>
<name>A0AA47M2X0_MERPO</name>
<dbReference type="EMBL" id="JAOPHQ010006258">
    <property type="protein sequence ID" value="KAK0132594.1"/>
    <property type="molecule type" value="Genomic_DNA"/>
</dbReference>
<evidence type="ECO:0000313" key="2">
    <source>
        <dbReference type="EMBL" id="KAK0132594.1"/>
    </source>
</evidence>
<keyword evidence="3" id="KW-1185">Reference proteome</keyword>
<evidence type="ECO:0000256" key="1">
    <source>
        <dbReference type="SAM" id="MobiDB-lite"/>
    </source>
</evidence>